<keyword evidence="2" id="KW-1185">Reference proteome</keyword>
<proteinExistence type="predicted"/>
<evidence type="ECO:0000313" key="2">
    <source>
        <dbReference type="Proteomes" id="UP000823388"/>
    </source>
</evidence>
<evidence type="ECO:0000313" key="1">
    <source>
        <dbReference type="EMBL" id="KAG2630257.1"/>
    </source>
</evidence>
<sequence>MYKSDARFAELQPVEQVGVSSPGFTAHPERVLRVTLIWTWVLMDNGKRRNLKHKGQMILKDPSDDYPWLALTLGPSEHAVEEYRRMNKMEEEVGEQGVHKTRIHLTLVDPSDDIPQLQLNLGRVRKTYCLYCGGPQYNRQAYGGPRF</sequence>
<protein>
    <submittedName>
        <fullName evidence="1">Uncharacterized protein</fullName>
    </submittedName>
</protein>
<organism evidence="1 2">
    <name type="scientific">Panicum virgatum</name>
    <name type="common">Blackwell switchgrass</name>
    <dbReference type="NCBI Taxonomy" id="38727"/>
    <lineage>
        <taxon>Eukaryota</taxon>
        <taxon>Viridiplantae</taxon>
        <taxon>Streptophyta</taxon>
        <taxon>Embryophyta</taxon>
        <taxon>Tracheophyta</taxon>
        <taxon>Spermatophyta</taxon>
        <taxon>Magnoliopsida</taxon>
        <taxon>Liliopsida</taxon>
        <taxon>Poales</taxon>
        <taxon>Poaceae</taxon>
        <taxon>PACMAD clade</taxon>
        <taxon>Panicoideae</taxon>
        <taxon>Panicodae</taxon>
        <taxon>Paniceae</taxon>
        <taxon>Panicinae</taxon>
        <taxon>Panicum</taxon>
        <taxon>Panicum sect. Hiantes</taxon>
    </lineage>
</organism>
<accession>A0A8T0V7B0</accession>
<dbReference type="AlphaFoldDB" id="A0A8T0V7B0"/>
<gene>
    <name evidence="1" type="ORF">PVAP13_3KG480400</name>
</gene>
<reference evidence="1 2" key="1">
    <citation type="submission" date="2020-05" db="EMBL/GenBank/DDBJ databases">
        <title>WGS assembly of Panicum virgatum.</title>
        <authorList>
            <person name="Lovell J.T."/>
            <person name="Jenkins J."/>
            <person name="Shu S."/>
            <person name="Juenger T.E."/>
            <person name="Schmutz J."/>
        </authorList>
    </citation>
    <scope>NUCLEOTIDE SEQUENCE [LARGE SCALE GENOMIC DNA]</scope>
    <source>
        <strain evidence="2">cv. AP13</strain>
    </source>
</reference>
<dbReference type="Proteomes" id="UP000823388">
    <property type="component" value="Chromosome 3K"/>
</dbReference>
<name>A0A8T0V7B0_PANVG</name>
<comment type="caution">
    <text evidence="1">The sequence shown here is derived from an EMBL/GenBank/DDBJ whole genome shotgun (WGS) entry which is preliminary data.</text>
</comment>
<dbReference type="EMBL" id="CM029041">
    <property type="protein sequence ID" value="KAG2630257.1"/>
    <property type="molecule type" value="Genomic_DNA"/>
</dbReference>